<dbReference type="Pfam" id="PF13563">
    <property type="entry name" value="2_5_RNA_ligase2"/>
    <property type="match status" value="1"/>
</dbReference>
<dbReference type="InterPro" id="IPR050580">
    <property type="entry name" value="2H_phosphoesterase_YjcG-like"/>
</dbReference>
<sequence>MTSNIRRQLTLFVEPTDAVTIEQIRQEFNPRQFAIIKAHVTLCREEEIENLEQVISNLSMLTQTQQSIFIKFGKVARFDNKKGLLLPATNDNKEYYNLRRQVLSGLIDNPRKQEAHITLLHPRNSICTDKIFEQVLEINLPTKLKFKRISVIEQENGGQWKILQEFNLTNRIQD</sequence>
<dbReference type="GO" id="GO:0016874">
    <property type="term" value="F:ligase activity"/>
    <property type="evidence" value="ECO:0007669"/>
    <property type="project" value="UniProtKB-KW"/>
</dbReference>
<accession>A0ABS1BPL7</accession>
<dbReference type="PANTHER" id="PTHR40037">
    <property type="entry name" value="PHOSPHOESTERASE YJCG-RELATED"/>
    <property type="match status" value="1"/>
</dbReference>
<gene>
    <name evidence="1" type="ORF">I5M32_15105</name>
</gene>
<dbReference type="PANTHER" id="PTHR40037:SF1">
    <property type="entry name" value="PHOSPHOESTERASE SAOUHSC_00951-RELATED"/>
    <property type="match status" value="1"/>
</dbReference>
<keyword evidence="2" id="KW-1185">Reference proteome</keyword>
<dbReference type="Gene3D" id="3.90.1140.10">
    <property type="entry name" value="Cyclic phosphodiesterase"/>
    <property type="match status" value="1"/>
</dbReference>
<name>A0ABS1BPL7_9SPHI</name>
<reference evidence="1 2" key="1">
    <citation type="submission" date="2020-12" db="EMBL/GenBank/DDBJ databases">
        <title>Bacterial novel species Pedobacter sp. SD-b isolated from soil.</title>
        <authorList>
            <person name="Jung H.-Y."/>
        </authorList>
    </citation>
    <scope>NUCLEOTIDE SEQUENCE [LARGE SCALE GENOMIC DNA]</scope>
    <source>
        <strain evidence="1 2">SD-b</strain>
    </source>
</reference>
<dbReference type="SUPFAM" id="SSF55144">
    <property type="entry name" value="LigT-like"/>
    <property type="match status" value="1"/>
</dbReference>
<proteinExistence type="predicted"/>
<evidence type="ECO:0000313" key="1">
    <source>
        <dbReference type="EMBL" id="MBK0384294.1"/>
    </source>
</evidence>
<comment type="caution">
    <text evidence="1">The sequence shown here is derived from an EMBL/GenBank/DDBJ whole genome shotgun (WGS) entry which is preliminary data.</text>
</comment>
<keyword evidence="1" id="KW-0436">Ligase</keyword>
<evidence type="ECO:0000313" key="2">
    <source>
        <dbReference type="Proteomes" id="UP000660024"/>
    </source>
</evidence>
<organism evidence="1 2">
    <name type="scientific">Pedobacter segetis</name>
    <dbReference type="NCBI Taxonomy" id="2793069"/>
    <lineage>
        <taxon>Bacteria</taxon>
        <taxon>Pseudomonadati</taxon>
        <taxon>Bacteroidota</taxon>
        <taxon>Sphingobacteriia</taxon>
        <taxon>Sphingobacteriales</taxon>
        <taxon>Sphingobacteriaceae</taxon>
        <taxon>Pedobacter</taxon>
    </lineage>
</organism>
<protein>
    <submittedName>
        <fullName evidence="1">2'-5' RNA ligase family protein</fullName>
    </submittedName>
</protein>
<dbReference type="RefSeq" id="WP_200587848.1">
    <property type="nucleotide sequence ID" value="NZ_JAEHFY010000026.1"/>
</dbReference>
<dbReference type="EMBL" id="JAEHFY010000026">
    <property type="protein sequence ID" value="MBK0384294.1"/>
    <property type="molecule type" value="Genomic_DNA"/>
</dbReference>
<dbReference type="Proteomes" id="UP000660024">
    <property type="component" value="Unassembled WGS sequence"/>
</dbReference>
<dbReference type="InterPro" id="IPR009097">
    <property type="entry name" value="Cyclic_Pdiesterase"/>
</dbReference>